<organism evidence="2 3">
    <name type="scientific">Paraglaciecola polaris LMG 21857</name>
    <dbReference type="NCBI Taxonomy" id="1129793"/>
    <lineage>
        <taxon>Bacteria</taxon>
        <taxon>Pseudomonadati</taxon>
        <taxon>Pseudomonadota</taxon>
        <taxon>Gammaproteobacteria</taxon>
        <taxon>Alteromonadales</taxon>
        <taxon>Alteromonadaceae</taxon>
        <taxon>Paraglaciecola</taxon>
    </lineage>
</organism>
<evidence type="ECO:0000313" key="2">
    <source>
        <dbReference type="EMBL" id="GAC34560.1"/>
    </source>
</evidence>
<accession>K7AH11</accession>
<feature type="signal peptide" evidence="1">
    <location>
        <begin position="1"/>
        <end position="22"/>
    </location>
</feature>
<keyword evidence="3" id="KW-1185">Reference proteome</keyword>
<dbReference type="EMBL" id="BAER01000113">
    <property type="protein sequence ID" value="GAC34560.1"/>
    <property type="molecule type" value="Genomic_DNA"/>
</dbReference>
<dbReference type="AlphaFoldDB" id="K7AH11"/>
<dbReference type="Proteomes" id="UP000006322">
    <property type="component" value="Unassembled WGS sequence"/>
</dbReference>
<feature type="chain" id="PRO_5003902691" description="VOC domain-containing protein" evidence="1">
    <location>
        <begin position="23"/>
        <end position="376"/>
    </location>
</feature>
<dbReference type="InterPro" id="IPR029068">
    <property type="entry name" value="Glyas_Bleomycin-R_OHBP_Dase"/>
</dbReference>
<proteinExistence type="predicted"/>
<dbReference type="STRING" id="1129793.GPLA_3675"/>
<sequence length="376" mass="41714">MTVFTRLCILGLLLGISSTSRGQSELLPDTGVGGVYEVMIGTDDSESLLKYLAQFGFREIDKGQIGREKALALYGVDSGLTSYRLQNAEVDSHGLIRVLAWETLLGTGVGYAQPETVGQRMMVMRTEDVFRIHDAFADARKAGQKWLPTAPVYADLYAMTEGKPDVLNRRTGVREMAVYGELFNLVLFQRYGYTIKGYGSISPDSPLRTSEITHNDFMLAGNSKADMHRQTDYYRDVFGLKPEGPVVLDGDWQDGPKVVFNMADGSSHYYRGFVSPNNISGKLKFFVNPDQRPDRSAAQQPGYGGITMHSLFADKPELVKQLAEEHGIITTDVQKNEFGENSFVLRGPDGSSWQILPKPKLTTPEVTELTFETTAH</sequence>
<evidence type="ECO:0000313" key="3">
    <source>
        <dbReference type="Proteomes" id="UP000006322"/>
    </source>
</evidence>
<protein>
    <recommendedName>
        <fullName evidence="4">VOC domain-containing protein</fullName>
    </recommendedName>
</protein>
<evidence type="ECO:0000256" key="1">
    <source>
        <dbReference type="SAM" id="SignalP"/>
    </source>
</evidence>
<gene>
    <name evidence="2" type="ORF">GPLA_3675</name>
</gene>
<comment type="caution">
    <text evidence="2">The sequence shown here is derived from an EMBL/GenBank/DDBJ whole genome shotgun (WGS) entry which is preliminary data.</text>
</comment>
<reference evidence="3" key="1">
    <citation type="journal article" date="2014" name="Environ. Microbiol.">
        <title>Comparative genomics of the marine bacterial genus Glaciecola reveals the high degree of genomic diversity and genomic characteristic for cold adaptation.</title>
        <authorList>
            <person name="Qin Q.L."/>
            <person name="Xie B.B."/>
            <person name="Yu Y."/>
            <person name="Shu Y.L."/>
            <person name="Rong J.C."/>
            <person name="Zhang Y.J."/>
            <person name="Zhao D.L."/>
            <person name="Chen X.L."/>
            <person name="Zhang X.Y."/>
            <person name="Chen B."/>
            <person name="Zhou B.C."/>
            <person name="Zhang Y.Z."/>
        </authorList>
    </citation>
    <scope>NUCLEOTIDE SEQUENCE [LARGE SCALE GENOMIC DNA]</scope>
    <source>
        <strain evidence="3">LMG 21857</strain>
    </source>
</reference>
<evidence type="ECO:0008006" key="4">
    <source>
        <dbReference type="Google" id="ProtNLM"/>
    </source>
</evidence>
<dbReference type="Gene3D" id="3.10.180.10">
    <property type="entry name" value="2,3-Dihydroxybiphenyl 1,2-Dioxygenase, domain 1"/>
    <property type="match status" value="1"/>
</dbReference>
<name>K7AH11_9ALTE</name>
<keyword evidence="1" id="KW-0732">Signal</keyword>
<dbReference type="SUPFAM" id="SSF54593">
    <property type="entry name" value="Glyoxalase/Bleomycin resistance protein/Dihydroxybiphenyl dioxygenase"/>
    <property type="match status" value="1"/>
</dbReference>
<dbReference type="RefSeq" id="WP_007106325.1">
    <property type="nucleotide sequence ID" value="NZ_BAER01000113.1"/>
</dbReference>